<comment type="caution">
    <text evidence="1">The sequence shown here is derived from an EMBL/GenBank/DDBJ whole genome shotgun (WGS) entry which is preliminary data.</text>
</comment>
<proteinExistence type="predicted"/>
<organism evidence="1 2">
    <name type="scientific">Carnegiea gigantea</name>
    <dbReference type="NCBI Taxonomy" id="171969"/>
    <lineage>
        <taxon>Eukaryota</taxon>
        <taxon>Viridiplantae</taxon>
        <taxon>Streptophyta</taxon>
        <taxon>Embryophyta</taxon>
        <taxon>Tracheophyta</taxon>
        <taxon>Spermatophyta</taxon>
        <taxon>Magnoliopsida</taxon>
        <taxon>eudicotyledons</taxon>
        <taxon>Gunneridae</taxon>
        <taxon>Pentapetalae</taxon>
        <taxon>Caryophyllales</taxon>
        <taxon>Cactineae</taxon>
        <taxon>Cactaceae</taxon>
        <taxon>Cactoideae</taxon>
        <taxon>Echinocereeae</taxon>
        <taxon>Carnegiea</taxon>
    </lineage>
</organism>
<evidence type="ECO:0000313" key="1">
    <source>
        <dbReference type="EMBL" id="KAJ8428497.1"/>
    </source>
</evidence>
<dbReference type="AlphaFoldDB" id="A0A9Q1GV85"/>
<gene>
    <name evidence="1" type="ORF">Cgig2_029950</name>
</gene>
<protein>
    <submittedName>
        <fullName evidence="1">Uncharacterized protein</fullName>
    </submittedName>
</protein>
<accession>A0A9Q1GV85</accession>
<dbReference type="EMBL" id="JAKOGI010001000">
    <property type="protein sequence ID" value="KAJ8428497.1"/>
    <property type="molecule type" value="Genomic_DNA"/>
</dbReference>
<name>A0A9Q1GV85_9CARY</name>
<evidence type="ECO:0000313" key="2">
    <source>
        <dbReference type="Proteomes" id="UP001153076"/>
    </source>
</evidence>
<sequence length="164" mass="17939">MGHREPEVAYVSPAGLPDPPPLVNSCLVWVNCGNALFPAVYLLRPVTFEMILSDMPYFLSGDLCILGWPVASVRYFMEPGLAAARIFDYIFGMLWPIDGWHWFDAIPNLSPRSGVVATGISNPSFHLSCYCAIGESPVASELISNDIAEAKDFLRQKGVDVGSD</sequence>
<dbReference type="OrthoDB" id="2014333at2759"/>
<reference evidence="1" key="1">
    <citation type="submission" date="2022-04" db="EMBL/GenBank/DDBJ databases">
        <title>Carnegiea gigantea Genome sequencing and assembly v2.</title>
        <authorList>
            <person name="Copetti D."/>
            <person name="Sanderson M.J."/>
            <person name="Burquez A."/>
            <person name="Wojciechowski M.F."/>
        </authorList>
    </citation>
    <scope>NUCLEOTIDE SEQUENCE</scope>
    <source>
        <strain evidence="1">SGP5-SGP5p</strain>
        <tissue evidence="1">Aerial part</tissue>
    </source>
</reference>
<dbReference type="Proteomes" id="UP001153076">
    <property type="component" value="Unassembled WGS sequence"/>
</dbReference>
<keyword evidence="2" id="KW-1185">Reference proteome</keyword>